<sequence length="293" mass="34216">MGKTRKKYTIKRKKSKAVFKAADFLEEGRIAFLDSEYVTSQKKGGPPAKLVSLGMVICRENFEEVERFHSYIYNDEPLHDKFRELTGITEEELLQAPPYEQVMKEVARKLRARNVRIICVWGPDQQVISQDLKYYRTGISKHIRKTVSQMLEQMRDIEGIYSRKLNMHSIGIANLKLLCGLGSSVSHDALEDAVDLKNVIAYLDVHGCPERAAQMLRQYMKEKELYYRYRRFHEKWDGISEAVVRKSRELINELEKSGMMEARALLDDLRVICTGEDSSFEEPEEYMERMKEK</sequence>
<keyword evidence="3" id="KW-1185">Reference proteome</keyword>
<organism evidence="2 3">
    <name type="scientific">Dorea hominis</name>
    <dbReference type="NCBI Taxonomy" id="2763040"/>
    <lineage>
        <taxon>Bacteria</taxon>
        <taxon>Bacillati</taxon>
        <taxon>Bacillota</taxon>
        <taxon>Clostridia</taxon>
        <taxon>Lachnospirales</taxon>
        <taxon>Lachnospiraceae</taxon>
        <taxon>Dorea</taxon>
    </lineage>
</organism>
<feature type="domain" description="Exonuclease" evidence="1">
    <location>
        <begin position="29"/>
        <end position="209"/>
    </location>
</feature>
<name>A0ABR7ETN5_9FIRM</name>
<proteinExistence type="predicted"/>
<dbReference type="Gene3D" id="3.30.420.10">
    <property type="entry name" value="Ribonuclease H-like superfamily/Ribonuclease H"/>
    <property type="match status" value="1"/>
</dbReference>
<dbReference type="RefSeq" id="WP_118288454.1">
    <property type="nucleotide sequence ID" value="NZ_JACOOY010000002.1"/>
</dbReference>
<comment type="caution">
    <text evidence="2">The sequence shown here is derived from an EMBL/GenBank/DDBJ whole genome shotgun (WGS) entry which is preliminary data.</text>
</comment>
<dbReference type="Pfam" id="PF00929">
    <property type="entry name" value="RNase_T"/>
    <property type="match status" value="1"/>
</dbReference>
<dbReference type="Proteomes" id="UP000647235">
    <property type="component" value="Unassembled WGS sequence"/>
</dbReference>
<dbReference type="InterPro" id="IPR012337">
    <property type="entry name" value="RNaseH-like_sf"/>
</dbReference>
<dbReference type="InterPro" id="IPR036397">
    <property type="entry name" value="RNaseH_sf"/>
</dbReference>
<dbReference type="SUPFAM" id="SSF53098">
    <property type="entry name" value="Ribonuclease H-like"/>
    <property type="match status" value="1"/>
</dbReference>
<dbReference type="InterPro" id="IPR013520">
    <property type="entry name" value="Ribonucl_H"/>
</dbReference>
<evidence type="ECO:0000313" key="2">
    <source>
        <dbReference type="EMBL" id="MBC5664000.1"/>
    </source>
</evidence>
<reference evidence="2 3" key="1">
    <citation type="submission" date="2020-08" db="EMBL/GenBank/DDBJ databases">
        <title>Genome public.</title>
        <authorList>
            <person name="Liu C."/>
            <person name="Sun Q."/>
        </authorList>
    </citation>
    <scope>NUCLEOTIDE SEQUENCE [LARGE SCALE GENOMIC DNA]</scope>
    <source>
        <strain evidence="2 3">NSJ-36</strain>
    </source>
</reference>
<gene>
    <name evidence="2" type="ORF">H8S07_01700</name>
</gene>
<dbReference type="SMART" id="SM00479">
    <property type="entry name" value="EXOIII"/>
    <property type="match status" value="1"/>
</dbReference>
<dbReference type="EMBL" id="JACOOY010000002">
    <property type="protein sequence ID" value="MBC5664000.1"/>
    <property type="molecule type" value="Genomic_DNA"/>
</dbReference>
<accession>A0ABR7ETN5</accession>
<evidence type="ECO:0000259" key="1">
    <source>
        <dbReference type="SMART" id="SM00479"/>
    </source>
</evidence>
<evidence type="ECO:0000313" key="3">
    <source>
        <dbReference type="Proteomes" id="UP000647235"/>
    </source>
</evidence>
<protein>
    <recommendedName>
        <fullName evidence="1">Exonuclease domain-containing protein</fullName>
    </recommendedName>
</protein>